<dbReference type="PANTHER" id="PTHR11523:SF28">
    <property type="entry name" value="NA_K-ATPASE BETA SUBUNIT ISOFORM 4-RELATED"/>
    <property type="match status" value="1"/>
</dbReference>
<dbReference type="AlphaFoldDB" id="A0ABD0JAM2"/>
<evidence type="ECO:0000256" key="5">
    <source>
        <dbReference type="ARBA" id="ARBA00022989"/>
    </source>
</evidence>
<protein>
    <recommendedName>
        <fullName evidence="10">Sodium/potassium-transporting ATPase subunit beta-2</fullName>
    </recommendedName>
</protein>
<dbReference type="GO" id="GO:0016020">
    <property type="term" value="C:membrane"/>
    <property type="evidence" value="ECO:0007669"/>
    <property type="project" value="UniProtKB-SubCell"/>
</dbReference>
<dbReference type="Proteomes" id="UP001519460">
    <property type="component" value="Unassembled WGS sequence"/>
</dbReference>
<feature type="transmembrane region" description="Helical" evidence="7">
    <location>
        <begin position="26"/>
        <end position="45"/>
    </location>
</feature>
<comment type="caution">
    <text evidence="8">The sequence shown here is derived from an EMBL/GenBank/DDBJ whole genome shotgun (WGS) entry which is preliminary data.</text>
</comment>
<organism evidence="8 9">
    <name type="scientific">Batillaria attramentaria</name>
    <dbReference type="NCBI Taxonomy" id="370345"/>
    <lineage>
        <taxon>Eukaryota</taxon>
        <taxon>Metazoa</taxon>
        <taxon>Spiralia</taxon>
        <taxon>Lophotrochozoa</taxon>
        <taxon>Mollusca</taxon>
        <taxon>Gastropoda</taxon>
        <taxon>Caenogastropoda</taxon>
        <taxon>Sorbeoconcha</taxon>
        <taxon>Cerithioidea</taxon>
        <taxon>Batillariidae</taxon>
        <taxon>Batillaria</taxon>
    </lineage>
</organism>
<dbReference type="InterPro" id="IPR000402">
    <property type="entry name" value="Na/K_ATPase_sub_beta"/>
</dbReference>
<reference evidence="8 9" key="1">
    <citation type="journal article" date="2023" name="Sci. Data">
        <title>Genome assembly of the Korean intertidal mud-creeper Batillaria attramentaria.</title>
        <authorList>
            <person name="Patra A.K."/>
            <person name="Ho P.T."/>
            <person name="Jun S."/>
            <person name="Lee S.J."/>
            <person name="Kim Y."/>
            <person name="Won Y.J."/>
        </authorList>
    </citation>
    <scope>NUCLEOTIDE SEQUENCE [LARGE SCALE GENOMIC DNA]</scope>
    <source>
        <strain evidence="8">Wonlab-2016</strain>
    </source>
</reference>
<name>A0ABD0JAM2_9CAEN</name>
<sequence length="268" mass="31512">MGKIGEFAVFVWNAEEKRFFGRKGRAWGEICLFFSVFYICLLAWFCSMMCFFNTFIDPFEPTLQDATSFLQHPAYVEGHVNDWPGSYRNNCSDGDPVSEFPCPVDNYDLEAPLYCSRAEGYGYNDGSSPCVMLRLNKVYNWKPRKYTESDIDKSPMPDSVKELAKQRLNHLPSRLFIWVWCYGVTKQDTDNMGEVRYLPEDQGFPYYFYPYRNQWRYLQPFVMVVFTHLKPNVKVQVQCRVWAPGIEVIPLERQGSVHFTLLYKKEVL</sequence>
<evidence type="ECO:0000256" key="7">
    <source>
        <dbReference type="SAM" id="Phobius"/>
    </source>
</evidence>
<gene>
    <name evidence="8" type="ORF">BaRGS_00036900</name>
</gene>
<keyword evidence="3 7" id="KW-0812">Transmembrane</keyword>
<evidence type="ECO:0000256" key="3">
    <source>
        <dbReference type="ARBA" id="ARBA00022692"/>
    </source>
</evidence>
<dbReference type="EMBL" id="JACVVK020000535">
    <property type="protein sequence ID" value="KAK7467863.1"/>
    <property type="molecule type" value="Genomic_DNA"/>
</dbReference>
<keyword evidence="9" id="KW-1185">Reference proteome</keyword>
<proteinExistence type="inferred from homology"/>
<evidence type="ECO:0000313" key="9">
    <source>
        <dbReference type="Proteomes" id="UP001519460"/>
    </source>
</evidence>
<dbReference type="InterPro" id="IPR038702">
    <property type="entry name" value="Na/K_ATPase_sub_beta_sf"/>
</dbReference>
<evidence type="ECO:0000256" key="4">
    <source>
        <dbReference type="ARBA" id="ARBA00022968"/>
    </source>
</evidence>
<evidence type="ECO:0000313" key="8">
    <source>
        <dbReference type="EMBL" id="KAK7467863.1"/>
    </source>
</evidence>
<comment type="subcellular location">
    <subcellularLocation>
        <location evidence="1">Membrane</location>
        <topology evidence="1">Single-pass type II membrane protein</topology>
    </subcellularLocation>
</comment>
<accession>A0ABD0JAM2</accession>
<dbReference type="Pfam" id="PF00287">
    <property type="entry name" value="Na_K-ATPase"/>
    <property type="match status" value="2"/>
</dbReference>
<keyword evidence="5 7" id="KW-1133">Transmembrane helix</keyword>
<keyword evidence="6 7" id="KW-0472">Membrane</keyword>
<dbReference type="Gene3D" id="2.60.40.1660">
    <property type="entry name" value="Na, k-atpase alpha subunit"/>
    <property type="match status" value="1"/>
</dbReference>
<evidence type="ECO:0000256" key="1">
    <source>
        <dbReference type="ARBA" id="ARBA00004606"/>
    </source>
</evidence>
<keyword evidence="4" id="KW-0735">Signal-anchor</keyword>
<evidence type="ECO:0000256" key="2">
    <source>
        <dbReference type="ARBA" id="ARBA00005876"/>
    </source>
</evidence>
<evidence type="ECO:0000256" key="6">
    <source>
        <dbReference type="ARBA" id="ARBA00023136"/>
    </source>
</evidence>
<evidence type="ECO:0008006" key="10">
    <source>
        <dbReference type="Google" id="ProtNLM"/>
    </source>
</evidence>
<dbReference type="PANTHER" id="PTHR11523">
    <property type="entry name" value="SODIUM/POTASSIUM-DEPENDENT ATPASE BETA SUBUNIT"/>
    <property type="match status" value="1"/>
</dbReference>
<comment type="similarity">
    <text evidence="2">Belongs to the X(+)/potassium ATPases subunit beta family.</text>
</comment>
<dbReference type="Gene3D" id="1.20.5.170">
    <property type="match status" value="1"/>
</dbReference>